<organism evidence="4 5">
    <name type="scientific">Desulfofundulus kuznetsovii (strain DSM 6115 / VKM B-1805 / 17)</name>
    <name type="common">Desulfotomaculum kuznetsovii</name>
    <dbReference type="NCBI Taxonomy" id="760568"/>
    <lineage>
        <taxon>Bacteria</taxon>
        <taxon>Bacillati</taxon>
        <taxon>Bacillota</taxon>
        <taxon>Clostridia</taxon>
        <taxon>Eubacteriales</taxon>
        <taxon>Peptococcaceae</taxon>
        <taxon>Desulfofundulus</taxon>
    </lineage>
</organism>
<keyword evidence="1" id="KW-0378">Hydrolase</keyword>
<dbReference type="RefSeq" id="WP_013821453.1">
    <property type="nucleotide sequence ID" value="NC_015573.1"/>
</dbReference>
<evidence type="ECO:0000259" key="2">
    <source>
        <dbReference type="PROSITE" id="PS51192"/>
    </source>
</evidence>
<dbReference type="InterPro" id="IPR027417">
    <property type="entry name" value="P-loop_NTPase"/>
</dbReference>
<dbReference type="InterPro" id="IPR049730">
    <property type="entry name" value="SNF2/RAD54-like_C"/>
</dbReference>
<dbReference type="CDD" id="cd18793">
    <property type="entry name" value="SF2_C_SNF"/>
    <property type="match status" value="1"/>
</dbReference>
<gene>
    <name evidence="4" type="ordered locus">Desku_0307</name>
</gene>
<dbReference type="Gene3D" id="3.40.50.10810">
    <property type="entry name" value="Tandem AAA-ATPase domain"/>
    <property type="match status" value="1"/>
</dbReference>
<dbReference type="Pfam" id="PF12419">
    <property type="entry name" value="DUF3670"/>
    <property type="match status" value="1"/>
</dbReference>
<dbReference type="PROSITE" id="PS51192">
    <property type="entry name" value="HELICASE_ATP_BIND_1"/>
    <property type="match status" value="1"/>
</dbReference>
<accession>A0AAU8P845</accession>
<dbReference type="InterPro" id="IPR001650">
    <property type="entry name" value="Helicase_C-like"/>
</dbReference>
<dbReference type="KEGG" id="dku:Desku_0307"/>
<dbReference type="GO" id="GO:0016787">
    <property type="term" value="F:hydrolase activity"/>
    <property type="evidence" value="ECO:0007669"/>
    <property type="project" value="UniProtKB-KW"/>
</dbReference>
<sequence>MLVLHGTWLPAGVVGKGSGYFFVWGELAPGTEFGDKVLPRRRGRRPRGWHPGQAEVADLYQGMDLKRVPDTVELWVLLPSSGGRPLPSPLLPVAGAADEPVFFPDEEVVLRPWLVEGFLFPAGQAAEMLLRGRFSQEVVMPSAGWHYWRRVTLWAMELMVRQRFIPLLDEKSYQAVWRPVFNAREDLSRLELLARSMPPVCRAVAALKNGPGLPEGTATILPAPDVLVMDFVRRVVQEKISGWLAPSPGARIKDRQNDPAARWVQALGRGGGPVELPEDMLKEMTGQLIAWRLPLSRRRQVPFRTCFRLEPPPDGEKTWTLSFFLQAVDDPSLLVPVEMVWKESGAALTFLHRRFENPQERLLADLGQACRLFPPLERSLQDPCPTRCELSTAEAYTFLKQAVPLFQERGLGVLVPSWWGEGAAGPVPGVRLRLRRYKEGQSEGVGRGLLGLDTLVEFHWELALGGETISREEFEKLVAIKLPLVKVRGQWVELEPRQVEKILELLAGNRKNNVITLGEAMRLAAGMPARAGLELDDLPVLDVTGEGELSPLLEKLKNEDKLDPQPVPAGFRGQLRPYQERGFSWLAFLARMGMGGCLADDMGLGKTVQFIAFLLHRLEEGQPRGPALLVCPTSVVGNWQREMARFAPGLKVLVHHGPQRLRGKKFVREAGACHLVLTTYSLAQRDERLLAEVEWDGVVLDEAQNIKNPAAKQTRSVKKLKAGYRFALTGTPVENRLSELWSIMDFLNPGFLGPAADFNRRFALPIERYGNQEKTRRLQQLVKPFILRRVKTDPRIIQDLPEKQESRVYCNLTREQATLYEAVVQEMMERIEEAEGMERRGLILSALTRLKQICNHPAQFLGDGILAARRSGKMKRLLEMLEEVLAGGEKALIFTQFARMGEILKNHLQAHFGREVLFLHGGVGQRQRDRMVERFQQQSGPPFFVISLKAGGVGLNLTRANHVFHFDRWWNPAVEDQATDRAFRIGQKLNVFVYKFVTSGTLEERIDQLIEEKKTLAASIVSGAEEWLTEMTTAELRELLTLRAQALGEE</sequence>
<reference evidence="5" key="1">
    <citation type="submission" date="2011-05" db="EMBL/GenBank/DDBJ databases">
        <title>Complete sequence of Desulfotomaculum kuznetsovii DSM 6115.</title>
        <authorList>
            <person name="Lucas S."/>
            <person name="Han J."/>
            <person name="Lapidus A."/>
            <person name="Cheng J.-F."/>
            <person name="Goodwin L."/>
            <person name="Pitluck S."/>
            <person name="Peters L."/>
            <person name="Mikhailova N."/>
            <person name="Lu M."/>
            <person name="Saunders E."/>
            <person name="Han C."/>
            <person name="Tapia R."/>
            <person name="Land M."/>
            <person name="Hauser L."/>
            <person name="Kyrpides N."/>
            <person name="Ivanova N."/>
            <person name="Pagani I."/>
            <person name="Nazina T."/>
            <person name="Ivanova A."/>
            <person name="Parshina S."/>
            <person name="Kuever J."/>
            <person name="Muyzer G."/>
            <person name="Plugge C."/>
            <person name="Stams A."/>
            <person name="Woyke T."/>
        </authorList>
    </citation>
    <scope>NUCLEOTIDE SEQUENCE [LARGE SCALE GENOMIC DNA]</scope>
    <source>
        <strain evidence="5">DSM 6115 / VKM B-1805 / 17</strain>
    </source>
</reference>
<evidence type="ECO:0000313" key="5">
    <source>
        <dbReference type="Proteomes" id="UP000009229"/>
    </source>
</evidence>
<dbReference type="Pfam" id="PF00271">
    <property type="entry name" value="Helicase_C"/>
    <property type="match status" value="1"/>
</dbReference>
<dbReference type="PANTHER" id="PTHR10799">
    <property type="entry name" value="SNF2/RAD54 HELICASE FAMILY"/>
    <property type="match status" value="1"/>
</dbReference>
<dbReference type="Proteomes" id="UP000009229">
    <property type="component" value="Chromosome"/>
</dbReference>
<dbReference type="SMART" id="SM00490">
    <property type="entry name" value="HELICc"/>
    <property type="match status" value="1"/>
</dbReference>
<dbReference type="SUPFAM" id="SSF52540">
    <property type="entry name" value="P-loop containing nucleoside triphosphate hydrolases"/>
    <property type="match status" value="2"/>
</dbReference>
<feature type="domain" description="Helicase ATP-binding" evidence="2">
    <location>
        <begin position="587"/>
        <end position="750"/>
    </location>
</feature>
<dbReference type="InterPro" id="IPR000330">
    <property type="entry name" value="SNF2_N"/>
</dbReference>
<evidence type="ECO:0000256" key="1">
    <source>
        <dbReference type="ARBA" id="ARBA00022801"/>
    </source>
</evidence>
<evidence type="ECO:0000259" key="3">
    <source>
        <dbReference type="PROSITE" id="PS51194"/>
    </source>
</evidence>
<evidence type="ECO:0000313" key="4">
    <source>
        <dbReference type="EMBL" id="AEG13938.1"/>
    </source>
</evidence>
<keyword evidence="5" id="KW-1185">Reference proteome</keyword>
<dbReference type="InterPro" id="IPR022138">
    <property type="entry name" value="DUF3670"/>
</dbReference>
<protein>
    <submittedName>
        <fullName evidence="4">SNF2-related protein</fullName>
    </submittedName>
</protein>
<dbReference type="CDD" id="cd18012">
    <property type="entry name" value="DEXQc_arch_SWI2_SNF2"/>
    <property type="match status" value="1"/>
</dbReference>
<dbReference type="SMART" id="SM00487">
    <property type="entry name" value="DEXDc"/>
    <property type="match status" value="1"/>
</dbReference>
<proteinExistence type="predicted"/>
<dbReference type="Gene3D" id="3.40.50.300">
    <property type="entry name" value="P-loop containing nucleotide triphosphate hydrolases"/>
    <property type="match status" value="1"/>
</dbReference>
<dbReference type="InterPro" id="IPR038718">
    <property type="entry name" value="SNF2-like_sf"/>
</dbReference>
<dbReference type="GO" id="GO:0005524">
    <property type="term" value="F:ATP binding"/>
    <property type="evidence" value="ECO:0007669"/>
    <property type="project" value="InterPro"/>
</dbReference>
<dbReference type="EMBL" id="CP002770">
    <property type="protein sequence ID" value="AEG13938.1"/>
    <property type="molecule type" value="Genomic_DNA"/>
</dbReference>
<dbReference type="Pfam" id="PF00176">
    <property type="entry name" value="SNF2-rel_dom"/>
    <property type="match status" value="1"/>
</dbReference>
<name>A0AAU8P845_DESK7</name>
<dbReference type="InterPro" id="IPR014001">
    <property type="entry name" value="Helicase_ATP-bd"/>
</dbReference>
<dbReference type="FunFam" id="3.40.50.300:FF:000533">
    <property type="entry name" value="Helicase, Snf2 family"/>
    <property type="match status" value="1"/>
</dbReference>
<dbReference type="AlphaFoldDB" id="A0AAU8P845"/>
<dbReference type="PROSITE" id="PS51194">
    <property type="entry name" value="HELICASE_CTER"/>
    <property type="match status" value="1"/>
</dbReference>
<feature type="domain" description="Helicase C-terminal" evidence="3">
    <location>
        <begin position="873"/>
        <end position="1032"/>
    </location>
</feature>